<evidence type="ECO:0000259" key="1">
    <source>
        <dbReference type="PROSITE" id="PS50833"/>
    </source>
</evidence>
<dbReference type="GO" id="GO:0006364">
    <property type="term" value="P:rRNA processing"/>
    <property type="evidence" value="ECO:0007669"/>
    <property type="project" value="InterPro"/>
</dbReference>
<dbReference type="VEuPathDB" id="FungiDB:H257_00415"/>
<comment type="caution">
    <text evidence="2">The sequence shown here is derived from an EMBL/GenBank/DDBJ whole genome shotgun (WGS) entry which is preliminary data.</text>
</comment>
<gene>
    <name evidence="2" type="ORF">B5M09_003587</name>
</gene>
<dbReference type="GO" id="GO:0019843">
    <property type="term" value="F:rRNA binding"/>
    <property type="evidence" value="ECO:0007669"/>
    <property type="project" value="InterPro"/>
</dbReference>
<proteinExistence type="predicted"/>
<dbReference type="PROSITE" id="PS50833">
    <property type="entry name" value="BRIX"/>
    <property type="match status" value="1"/>
</dbReference>
<dbReference type="AlphaFoldDB" id="A0A425D8U9"/>
<dbReference type="Pfam" id="PF04427">
    <property type="entry name" value="Brix"/>
    <property type="match status" value="1"/>
</dbReference>
<dbReference type="GO" id="GO:0000027">
    <property type="term" value="P:ribosomal large subunit assembly"/>
    <property type="evidence" value="ECO:0007669"/>
    <property type="project" value="TreeGrafter"/>
</dbReference>
<feature type="domain" description="Brix" evidence="1">
    <location>
        <begin position="20"/>
        <end position="120"/>
    </location>
</feature>
<dbReference type="PANTHER" id="PTHR12661:SF5">
    <property type="entry name" value="SUPPRESSOR OF SWI4 1 HOMOLOG"/>
    <property type="match status" value="1"/>
</dbReference>
<accession>A0A425D8U9</accession>
<dbReference type="Proteomes" id="UP000284702">
    <property type="component" value="Unassembled WGS sequence"/>
</dbReference>
<dbReference type="InterPro" id="IPR045112">
    <property type="entry name" value="PPAN-like"/>
</dbReference>
<sequence length="120" mass="13091">KKTRTHVATGAATNADDKTPKSFVFKMGKAPACVLSLVQDMRQVMLPFTADRLREKKYGKAIHNTIQDFVHVAAPLGVSHFLAFTNTDAGTNMKLVRLPRGPTLSFKVLHIASPCCPTTP</sequence>
<evidence type="ECO:0000313" key="2">
    <source>
        <dbReference type="EMBL" id="RQM25750.1"/>
    </source>
</evidence>
<name>A0A425D8U9_APHAT</name>
<dbReference type="EMBL" id="MZMZ02002456">
    <property type="protein sequence ID" value="RQM25750.1"/>
    <property type="molecule type" value="Genomic_DNA"/>
</dbReference>
<dbReference type="InterPro" id="IPR007109">
    <property type="entry name" value="Brix"/>
</dbReference>
<feature type="non-terminal residue" evidence="2">
    <location>
        <position position="1"/>
    </location>
</feature>
<reference evidence="2" key="1">
    <citation type="submission" date="2018-07" db="EMBL/GenBank/DDBJ databases">
        <title>Annotation of Aphanomyces astaci genome assembly.</title>
        <authorList>
            <person name="Studholme D.J."/>
        </authorList>
    </citation>
    <scope>NUCLEOTIDE SEQUENCE [LARGE SCALE GENOMIC DNA]</scope>
    <source>
        <strain evidence="2">Pc</strain>
    </source>
</reference>
<keyword evidence="3" id="KW-1185">Reference proteome</keyword>
<protein>
    <recommendedName>
        <fullName evidence="1">Brix domain-containing protein</fullName>
    </recommendedName>
</protein>
<dbReference type="GO" id="GO:0030687">
    <property type="term" value="C:preribosome, large subunit precursor"/>
    <property type="evidence" value="ECO:0007669"/>
    <property type="project" value="TreeGrafter"/>
</dbReference>
<evidence type="ECO:0000313" key="3">
    <source>
        <dbReference type="Proteomes" id="UP000284702"/>
    </source>
</evidence>
<dbReference type="PANTHER" id="PTHR12661">
    <property type="entry name" value="PETER PAN-RELATED"/>
    <property type="match status" value="1"/>
</dbReference>
<organism evidence="2 3">
    <name type="scientific">Aphanomyces astaci</name>
    <name type="common">Crayfish plague agent</name>
    <dbReference type="NCBI Taxonomy" id="112090"/>
    <lineage>
        <taxon>Eukaryota</taxon>
        <taxon>Sar</taxon>
        <taxon>Stramenopiles</taxon>
        <taxon>Oomycota</taxon>
        <taxon>Saprolegniomycetes</taxon>
        <taxon>Saprolegniales</taxon>
        <taxon>Verrucalvaceae</taxon>
        <taxon>Aphanomyces</taxon>
    </lineage>
</organism>